<dbReference type="EMBL" id="JACGDE010000013">
    <property type="protein sequence ID" value="MBA6066782.1"/>
    <property type="molecule type" value="Genomic_DNA"/>
</dbReference>
<sequence length="147" mass="14854">MGKPEKGKICHLLLLGCALGSSFSLPVQADNGIVVITREVQTRSAIRAPMIPDPNPVTVNTNPSAHILRQTSELSDGDFAGITSGAGINSLITQQTNTIGANIGNQTQLPNIAGGRGSGSGGNGIANMVNSNVQQGLGALKVLGGGQ</sequence>
<gene>
    <name evidence="2" type="ORF">H4C75_18760</name>
</gene>
<dbReference type="Proteomes" id="UP000541770">
    <property type="component" value="Unassembled WGS sequence"/>
</dbReference>
<organism evidence="2 3">
    <name type="scientific">Pseudomonas mosselii</name>
    <dbReference type="NCBI Taxonomy" id="78327"/>
    <lineage>
        <taxon>Bacteria</taxon>
        <taxon>Pseudomonadati</taxon>
        <taxon>Pseudomonadota</taxon>
        <taxon>Gammaproteobacteria</taxon>
        <taxon>Pseudomonadales</taxon>
        <taxon>Pseudomonadaceae</taxon>
        <taxon>Pseudomonas</taxon>
    </lineage>
</organism>
<name>A0A7W2JX66_9PSED</name>
<keyword evidence="1" id="KW-0732">Signal</keyword>
<evidence type="ECO:0000313" key="2">
    <source>
        <dbReference type="EMBL" id="MBA6066782.1"/>
    </source>
</evidence>
<evidence type="ECO:0000313" key="3">
    <source>
        <dbReference type="Proteomes" id="UP000541770"/>
    </source>
</evidence>
<accession>A0A7W2JX66</accession>
<evidence type="ECO:0000256" key="1">
    <source>
        <dbReference type="SAM" id="SignalP"/>
    </source>
</evidence>
<feature type="signal peptide" evidence="1">
    <location>
        <begin position="1"/>
        <end position="29"/>
    </location>
</feature>
<comment type="caution">
    <text evidence="2">The sequence shown here is derived from an EMBL/GenBank/DDBJ whole genome shotgun (WGS) entry which is preliminary data.</text>
</comment>
<feature type="chain" id="PRO_5031229145" description="Adhesin" evidence="1">
    <location>
        <begin position="30"/>
        <end position="147"/>
    </location>
</feature>
<evidence type="ECO:0008006" key="4">
    <source>
        <dbReference type="Google" id="ProtNLM"/>
    </source>
</evidence>
<dbReference type="AlphaFoldDB" id="A0A7W2JX66"/>
<reference evidence="2 3" key="1">
    <citation type="submission" date="2020-07" db="EMBL/GenBank/DDBJ databases">
        <title>Diversity of carbapenemase encoding genes among Pseudomonas putida group clinical isolates in a tertiary Brazilian hospital.</title>
        <authorList>
            <person name="Alberto-Lei F."/>
            <person name="Nodari C.S."/>
            <person name="Streling A.P."/>
            <person name="Paulino J.T."/>
            <person name="Bessa-Neto F.O."/>
            <person name="Cayo R."/>
            <person name="Gales A.C."/>
        </authorList>
    </citation>
    <scope>NUCLEOTIDE SEQUENCE [LARGE SCALE GENOMIC DNA]</scope>
    <source>
        <strain evidence="2 3">14802</strain>
    </source>
</reference>
<dbReference type="RefSeq" id="WP_062360311.1">
    <property type="nucleotide sequence ID" value="NZ_BQIL01000006.1"/>
</dbReference>
<proteinExistence type="predicted"/>
<protein>
    <recommendedName>
        <fullName evidence="4">Adhesin</fullName>
    </recommendedName>
</protein>